<dbReference type="AlphaFoldDB" id="A0A1G2F964"/>
<dbReference type="STRING" id="1801992.A2Y98_03345"/>
<gene>
    <name evidence="1" type="ORF">A2Y98_03345</name>
</gene>
<accession>A0A1G2F964</accession>
<proteinExistence type="predicted"/>
<evidence type="ECO:0000313" key="1">
    <source>
        <dbReference type="EMBL" id="OGZ34081.1"/>
    </source>
</evidence>
<dbReference type="Proteomes" id="UP000179099">
    <property type="component" value="Unassembled WGS sequence"/>
</dbReference>
<sequence length="66" mass="7712">MKIQMSKSPPAKADWMNNGILMKKTKYRYNSLKPLVRFGNRRAGKLFSPFREISRRGTNQAQNPKK</sequence>
<protein>
    <submittedName>
        <fullName evidence="1">Uncharacterized protein</fullName>
    </submittedName>
</protein>
<name>A0A1G2F964_9BACT</name>
<evidence type="ECO:0000313" key="2">
    <source>
        <dbReference type="Proteomes" id="UP000179099"/>
    </source>
</evidence>
<reference evidence="1 2" key="1">
    <citation type="journal article" date="2016" name="Nat. Commun.">
        <title>Thousands of microbial genomes shed light on interconnected biogeochemical processes in an aquifer system.</title>
        <authorList>
            <person name="Anantharaman K."/>
            <person name="Brown C.T."/>
            <person name="Hug L.A."/>
            <person name="Sharon I."/>
            <person name="Castelle C.J."/>
            <person name="Probst A.J."/>
            <person name="Thomas B.C."/>
            <person name="Singh A."/>
            <person name="Wilkins M.J."/>
            <person name="Karaoz U."/>
            <person name="Brodie E.L."/>
            <person name="Williams K.H."/>
            <person name="Hubbard S.S."/>
            <person name="Banfield J.F."/>
        </authorList>
    </citation>
    <scope>NUCLEOTIDE SEQUENCE [LARGE SCALE GENOMIC DNA]</scope>
</reference>
<comment type="caution">
    <text evidence="1">The sequence shown here is derived from an EMBL/GenBank/DDBJ whole genome shotgun (WGS) entry which is preliminary data.</text>
</comment>
<dbReference type="EMBL" id="MHMW01000019">
    <property type="protein sequence ID" value="OGZ34081.1"/>
    <property type="molecule type" value="Genomic_DNA"/>
</dbReference>
<organism evidence="1 2">
    <name type="scientific">Candidatus Portnoybacteria bacterium RBG_19FT_COMBO_36_7</name>
    <dbReference type="NCBI Taxonomy" id="1801992"/>
    <lineage>
        <taxon>Bacteria</taxon>
        <taxon>Candidatus Portnoyibacteriota</taxon>
    </lineage>
</organism>